<comment type="pathway">
    <text evidence="2 8">Protein modification; protein glycosylation.</text>
</comment>
<keyword evidence="5 8" id="KW-0256">Endoplasmic reticulum</keyword>
<comment type="function">
    <text evidence="8">Subunit of the oligosaccharyl transferase (OST) complex that catalyzes the initial transfer of a defined glycan (Glc(3)Man(9)GlcNAc(2) in eukaryotes) from the lipid carrier dolichol-pyrophosphate to an asparagine residue within an Asn-X-Ser/Thr consensus motif in nascent polypeptide chains, the first step in protein N-glycosylation. N-glycosylation occurs cotranslationally and the complex associates with the Sec61 complex at the channel-forming translocon complex that mediates protein translocation across the endoplasmic reticulum (ER).</text>
</comment>
<dbReference type="PANTHER" id="PTHR10830">
    <property type="entry name" value="DOLICHYL-DIPHOSPHOOLIGOSACCHARIDE--PROTEIN GLYCOSYLTRANSFERASE 48 KDA SUBUNIT"/>
    <property type="match status" value="1"/>
</dbReference>
<keyword evidence="4 8" id="KW-0812">Transmembrane</keyword>
<dbReference type="InterPro" id="IPR005013">
    <property type="entry name" value="DDOST_48_kDa_subunit"/>
</dbReference>
<dbReference type="GO" id="GO:0008250">
    <property type="term" value="C:oligosaccharyltransferase complex"/>
    <property type="evidence" value="ECO:0007669"/>
    <property type="project" value="TreeGrafter"/>
</dbReference>
<comment type="subunit">
    <text evidence="8">Component of the oligosaccharyltransferase (OST) complex.</text>
</comment>
<evidence type="ECO:0000256" key="7">
    <source>
        <dbReference type="ARBA" id="ARBA00023136"/>
    </source>
</evidence>
<dbReference type="InterPro" id="IPR055459">
    <property type="entry name" value="OST48_MD"/>
</dbReference>
<dbReference type="GO" id="GO:0018279">
    <property type="term" value="P:protein N-linked glycosylation via asparagine"/>
    <property type="evidence" value="ECO:0007669"/>
    <property type="project" value="UniProtKB-UniRule"/>
</dbReference>
<keyword evidence="7 8" id="KW-0472">Membrane</keyword>
<evidence type="ECO:0000313" key="11">
    <source>
        <dbReference type="EMBL" id="CDR46045.1"/>
    </source>
</evidence>
<sequence>MKLLQTLCSFVVVAVALAAHPPPSLSTKTLVVFDPKLVTIADYSSWIQQLESTGLEVVVTESTADVSLFSNGARQFQNVIVLPAKQRTLGSDITGASLLNFFNDGGDVLVITSPEAVSESVRTFVNELGIFPSPKQHSIVDHFKFASEDHNVIKLSNDNIANKAVLSSTEHVTYQGSAALLSNNPLIVPLLQAPTTSYTKSSKEDDTSATWAIGKQAYLAAGLQGLNNARAVWIGDEKLFTNSQIKQNSGFVNDISQWVFQIKNVIRATSVSHSHVDGTTYEETPYKIKDEVQYTIGFQQWDGSNWVPFFADDIQFEVKLLDPYHRLNLTLLETTDDSAIYQATFPLPDKHGVFSFHTDYKRPGLSFVDEKVILSIRHLANDEYPRSWEITNSWVYITSAIVVFIGWFVFLLAFIYGKDSKDESKKEK</sequence>
<evidence type="ECO:0000259" key="10">
    <source>
        <dbReference type="Pfam" id="PF23358"/>
    </source>
</evidence>
<evidence type="ECO:0000256" key="3">
    <source>
        <dbReference type="ARBA" id="ARBA00008743"/>
    </source>
</evidence>
<dbReference type="InterPro" id="IPR055457">
    <property type="entry name" value="OST48_N"/>
</dbReference>
<dbReference type="OrthoDB" id="29105at2759"/>
<dbReference type="PhylomeDB" id="A0A061B809"/>
<keyword evidence="8" id="KW-0732">Signal</keyword>
<organism evidence="11">
    <name type="scientific">Cyberlindnera fabianii</name>
    <name type="common">Yeast</name>
    <name type="synonym">Hansenula fabianii</name>
    <dbReference type="NCBI Taxonomy" id="36022"/>
    <lineage>
        <taxon>Eukaryota</taxon>
        <taxon>Fungi</taxon>
        <taxon>Dikarya</taxon>
        <taxon>Ascomycota</taxon>
        <taxon>Saccharomycotina</taxon>
        <taxon>Saccharomycetes</taxon>
        <taxon>Phaffomycetales</taxon>
        <taxon>Phaffomycetaceae</taxon>
        <taxon>Cyberlindnera</taxon>
    </lineage>
</organism>
<evidence type="ECO:0000256" key="1">
    <source>
        <dbReference type="ARBA" id="ARBA00004479"/>
    </source>
</evidence>
<gene>
    <name evidence="11" type="ORF">CYFA0S_21e01552g</name>
</gene>
<reference evidence="11" key="1">
    <citation type="journal article" date="2014" name="Genome Announc.">
        <title>Genome sequence of the yeast Cyberlindnera fabianii (Hansenula fabianii).</title>
        <authorList>
            <person name="Freel K.C."/>
            <person name="Sarilar V."/>
            <person name="Neuveglise C."/>
            <person name="Devillers H."/>
            <person name="Friedrich A."/>
            <person name="Schacherer J."/>
        </authorList>
    </citation>
    <scope>NUCLEOTIDE SEQUENCE</scope>
    <source>
        <strain evidence="11">YJS4271</strain>
    </source>
</reference>
<dbReference type="Pfam" id="PF23358">
    <property type="entry name" value="OST48_MD"/>
    <property type="match status" value="1"/>
</dbReference>
<evidence type="ECO:0000256" key="5">
    <source>
        <dbReference type="ARBA" id="ARBA00022824"/>
    </source>
</evidence>
<dbReference type="PANTHER" id="PTHR10830:SF0">
    <property type="entry name" value="DOLICHYL-DIPHOSPHOOLIGOSACCHARIDE--PROTEIN GLYCOSYLTRANSFERASE 48 KDA SUBUNIT"/>
    <property type="match status" value="1"/>
</dbReference>
<feature type="transmembrane region" description="Helical" evidence="8">
    <location>
        <begin position="394"/>
        <end position="416"/>
    </location>
</feature>
<proteinExistence type="inferred from homology"/>
<evidence type="ECO:0000256" key="2">
    <source>
        <dbReference type="ARBA" id="ARBA00004922"/>
    </source>
</evidence>
<feature type="chain" id="PRO_5005102630" description="Dolichyl-diphosphooligosaccharide--protein glycosyltransferase subunit WBP1" evidence="8">
    <location>
        <begin position="19"/>
        <end position="428"/>
    </location>
</feature>
<feature type="signal peptide" evidence="8">
    <location>
        <begin position="1"/>
        <end position="18"/>
    </location>
</feature>
<name>A0A061B809_CYBFA</name>
<evidence type="ECO:0000256" key="4">
    <source>
        <dbReference type="ARBA" id="ARBA00022692"/>
    </source>
</evidence>
<dbReference type="EMBL" id="LK052906">
    <property type="protein sequence ID" value="CDR46045.1"/>
    <property type="molecule type" value="Genomic_DNA"/>
</dbReference>
<comment type="similarity">
    <text evidence="3 8">Belongs to the DDOST 48 kDa subunit family.</text>
</comment>
<dbReference type="Pfam" id="PF03345">
    <property type="entry name" value="OST48_N"/>
    <property type="match status" value="1"/>
</dbReference>
<feature type="domain" description="OST48 middle" evidence="10">
    <location>
        <begin position="273"/>
        <end position="417"/>
    </location>
</feature>
<dbReference type="VEuPathDB" id="FungiDB:BON22_5296"/>
<accession>A0A061B809</accession>
<protein>
    <recommendedName>
        <fullName evidence="8">Dolichyl-diphosphooligosaccharide--protein glycosyltransferase subunit WBP1</fullName>
        <shortName evidence="8">Oligosaccharyl transferase subunit WBP1</shortName>
    </recommendedName>
</protein>
<keyword evidence="6 8" id="KW-1133">Transmembrane helix</keyword>
<evidence type="ECO:0000256" key="8">
    <source>
        <dbReference type="RuleBase" id="RU361142"/>
    </source>
</evidence>
<dbReference type="AlphaFoldDB" id="A0A061B809"/>
<evidence type="ECO:0000259" key="9">
    <source>
        <dbReference type="Pfam" id="PF03345"/>
    </source>
</evidence>
<comment type="subcellular location">
    <subcellularLocation>
        <location evidence="8">Endoplasmic reticulum membrane</location>
        <topology evidence="8">Single-pass type I membrane protein</topology>
    </subcellularLocation>
    <subcellularLocation>
        <location evidence="1">Membrane</location>
        <topology evidence="1">Single-pass type I membrane protein</topology>
    </subcellularLocation>
</comment>
<dbReference type="UniPathway" id="UPA00378"/>
<feature type="domain" description="OST48 N-terminal" evidence="9">
    <location>
        <begin position="28"/>
        <end position="259"/>
    </location>
</feature>
<evidence type="ECO:0000256" key="6">
    <source>
        <dbReference type="ARBA" id="ARBA00022989"/>
    </source>
</evidence>